<proteinExistence type="predicted"/>
<dbReference type="RefSeq" id="WP_117587968.1">
    <property type="nucleotide sequence ID" value="NZ_QRVA01000069.1"/>
</dbReference>
<reference evidence="1 2" key="1">
    <citation type="submission" date="2018-08" db="EMBL/GenBank/DDBJ databases">
        <title>A genome reference for cultivated species of the human gut microbiota.</title>
        <authorList>
            <person name="Zou Y."/>
            <person name="Xue W."/>
            <person name="Luo G."/>
        </authorList>
    </citation>
    <scope>NUCLEOTIDE SEQUENCE [LARGE SCALE GENOMIC DNA]</scope>
    <source>
        <strain evidence="1 2">AF24-12</strain>
    </source>
</reference>
<evidence type="ECO:0000313" key="2">
    <source>
        <dbReference type="Proteomes" id="UP000283872"/>
    </source>
</evidence>
<sequence length="87" mass="9738">MGHKGTEFSKINPSFFTIKEGSTSHLGLLSSGEKKETALLGAQNRYAIRLADQSGLRHGCAGCDRWEIQYYMPKFDAYLHKSEKNKG</sequence>
<gene>
    <name evidence="1" type="ORF">DWY11_15345</name>
</gene>
<protein>
    <submittedName>
        <fullName evidence="1">Uncharacterized protein</fullName>
    </submittedName>
</protein>
<accession>A0A3E5DNW5</accession>
<name>A0A3E5DNW5_9BACT</name>
<dbReference type="Proteomes" id="UP000283872">
    <property type="component" value="Unassembled WGS sequence"/>
</dbReference>
<organism evidence="1 2">
    <name type="scientific">Segatella copri</name>
    <dbReference type="NCBI Taxonomy" id="165179"/>
    <lineage>
        <taxon>Bacteria</taxon>
        <taxon>Pseudomonadati</taxon>
        <taxon>Bacteroidota</taxon>
        <taxon>Bacteroidia</taxon>
        <taxon>Bacteroidales</taxon>
        <taxon>Prevotellaceae</taxon>
        <taxon>Segatella</taxon>
    </lineage>
</organism>
<comment type="caution">
    <text evidence="1">The sequence shown here is derived from an EMBL/GenBank/DDBJ whole genome shotgun (WGS) entry which is preliminary data.</text>
</comment>
<dbReference type="EMBL" id="QRVA01000069">
    <property type="protein sequence ID" value="RGS10493.1"/>
    <property type="molecule type" value="Genomic_DNA"/>
</dbReference>
<evidence type="ECO:0000313" key="1">
    <source>
        <dbReference type="EMBL" id="RGS10493.1"/>
    </source>
</evidence>
<dbReference type="AlphaFoldDB" id="A0A3E5DNW5"/>